<evidence type="ECO:0000313" key="2">
    <source>
        <dbReference type="Proteomes" id="UP000604046"/>
    </source>
</evidence>
<dbReference type="Proteomes" id="UP000604046">
    <property type="component" value="Unassembled WGS sequence"/>
</dbReference>
<dbReference type="AlphaFoldDB" id="A0A812RIU6"/>
<evidence type="ECO:0000313" key="1">
    <source>
        <dbReference type="EMBL" id="CAE7437986.1"/>
    </source>
</evidence>
<accession>A0A812RIU6</accession>
<name>A0A812RIU6_9DINO</name>
<keyword evidence="2" id="KW-1185">Reference proteome</keyword>
<protein>
    <submittedName>
        <fullName evidence="1">Uncharacterized protein</fullName>
    </submittedName>
</protein>
<reference evidence="1" key="1">
    <citation type="submission" date="2021-02" db="EMBL/GenBank/DDBJ databases">
        <authorList>
            <person name="Dougan E. K."/>
            <person name="Rhodes N."/>
            <person name="Thang M."/>
            <person name="Chan C."/>
        </authorList>
    </citation>
    <scope>NUCLEOTIDE SEQUENCE</scope>
</reference>
<proteinExistence type="predicted"/>
<comment type="caution">
    <text evidence="1">The sequence shown here is derived from an EMBL/GenBank/DDBJ whole genome shotgun (WGS) entry which is preliminary data.</text>
</comment>
<sequence length="156" mass="17795">MSKLEAAFIQEVLGVDRTIVRGDDISAELAGANRRVEELGELAKHRWDCRMHATQTSRRKAVQWRAQQIQRETLFRTRCRASIIVHKSPETRHHDGAGMPAMEKQLSNRSRPTSSQPLIMKGISCDTGILNVTFCPLMEENLSEEKDEARAVQERR</sequence>
<dbReference type="EMBL" id="CAJNDS010002335">
    <property type="protein sequence ID" value="CAE7437986.1"/>
    <property type="molecule type" value="Genomic_DNA"/>
</dbReference>
<gene>
    <name evidence="1" type="ORF">SNAT2548_LOCUS23805</name>
</gene>
<organism evidence="1 2">
    <name type="scientific">Symbiodinium natans</name>
    <dbReference type="NCBI Taxonomy" id="878477"/>
    <lineage>
        <taxon>Eukaryota</taxon>
        <taxon>Sar</taxon>
        <taxon>Alveolata</taxon>
        <taxon>Dinophyceae</taxon>
        <taxon>Suessiales</taxon>
        <taxon>Symbiodiniaceae</taxon>
        <taxon>Symbiodinium</taxon>
    </lineage>
</organism>